<proteinExistence type="predicted"/>
<evidence type="ECO:0000313" key="2">
    <source>
        <dbReference type="Proteomes" id="UP000814033"/>
    </source>
</evidence>
<gene>
    <name evidence="1" type="ORF">FA95DRAFT_1567319</name>
</gene>
<comment type="caution">
    <text evidence="1">The sequence shown here is derived from an EMBL/GenBank/DDBJ whole genome shotgun (WGS) entry which is preliminary data.</text>
</comment>
<evidence type="ECO:0000313" key="1">
    <source>
        <dbReference type="EMBL" id="KAI0039167.1"/>
    </source>
</evidence>
<name>A0ACB8R5J8_9AGAM</name>
<dbReference type="EMBL" id="MU276346">
    <property type="protein sequence ID" value="KAI0039167.1"/>
    <property type="molecule type" value="Genomic_DNA"/>
</dbReference>
<reference evidence="1" key="2">
    <citation type="journal article" date="2022" name="New Phytol.">
        <title>Evolutionary transition to the ectomycorrhizal habit in the genomes of a hyperdiverse lineage of mushroom-forming fungi.</title>
        <authorList>
            <person name="Looney B."/>
            <person name="Miyauchi S."/>
            <person name="Morin E."/>
            <person name="Drula E."/>
            <person name="Courty P.E."/>
            <person name="Kohler A."/>
            <person name="Kuo A."/>
            <person name="LaButti K."/>
            <person name="Pangilinan J."/>
            <person name="Lipzen A."/>
            <person name="Riley R."/>
            <person name="Andreopoulos W."/>
            <person name="He G."/>
            <person name="Johnson J."/>
            <person name="Nolan M."/>
            <person name="Tritt A."/>
            <person name="Barry K.W."/>
            <person name="Grigoriev I.V."/>
            <person name="Nagy L.G."/>
            <person name="Hibbett D."/>
            <person name="Henrissat B."/>
            <person name="Matheny P.B."/>
            <person name="Labbe J."/>
            <person name="Martin F.M."/>
        </authorList>
    </citation>
    <scope>NUCLEOTIDE SEQUENCE</scope>
    <source>
        <strain evidence="1">FP105234-sp</strain>
    </source>
</reference>
<organism evidence="1 2">
    <name type="scientific">Auriscalpium vulgare</name>
    <dbReference type="NCBI Taxonomy" id="40419"/>
    <lineage>
        <taxon>Eukaryota</taxon>
        <taxon>Fungi</taxon>
        <taxon>Dikarya</taxon>
        <taxon>Basidiomycota</taxon>
        <taxon>Agaricomycotina</taxon>
        <taxon>Agaricomycetes</taxon>
        <taxon>Russulales</taxon>
        <taxon>Auriscalpiaceae</taxon>
        <taxon>Auriscalpium</taxon>
    </lineage>
</organism>
<reference evidence="1" key="1">
    <citation type="submission" date="2021-02" db="EMBL/GenBank/DDBJ databases">
        <authorList>
            <consortium name="DOE Joint Genome Institute"/>
            <person name="Ahrendt S."/>
            <person name="Looney B.P."/>
            <person name="Miyauchi S."/>
            <person name="Morin E."/>
            <person name="Drula E."/>
            <person name="Courty P.E."/>
            <person name="Chicoki N."/>
            <person name="Fauchery L."/>
            <person name="Kohler A."/>
            <person name="Kuo A."/>
            <person name="Labutti K."/>
            <person name="Pangilinan J."/>
            <person name="Lipzen A."/>
            <person name="Riley R."/>
            <person name="Andreopoulos W."/>
            <person name="He G."/>
            <person name="Johnson J."/>
            <person name="Barry K.W."/>
            <person name="Grigoriev I.V."/>
            <person name="Nagy L."/>
            <person name="Hibbett D."/>
            <person name="Henrissat B."/>
            <person name="Matheny P.B."/>
            <person name="Labbe J."/>
            <person name="Martin F."/>
        </authorList>
    </citation>
    <scope>NUCLEOTIDE SEQUENCE</scope>
    <source>
        <strain evidence="1">FP105234-sp</strain>
    </source>
</reference>
<dbReference type="Proteomes" id="UP000814033">
    <property type="component" value="Unassembled WGS sequence"/>
</dbReference>
<accession>A0ACB8R5J8</accession>
<protein>
    <submittedName>
        <fullName evidence="1">Uncharacterized protein</fullName>
    </submittedName>
</protein>
<keyword evidence="2" id="KW-1185">Reference proteome</keyword>
<sequence length="52" mass="6056">MESMLKQLNGYSERRRDGEQTQENGGEHQEQVGNMRPIRTRSRWHIGPLSAC</sequence>